<gene>
    <name evidence="6" type="ORF">CDO51_08445</name>
</gene>
<feature type="domain" description="HTH tetR-type" evidence="5">
    <location>
        <begin position="1"/>
        <end position="60"/>
    </location>
</feature>
<dbReference type="FunFam" id="1.10.10.60:FF:000141">
    <property type="entry name" value="TetR family transcriptional regulator"/>
    <property type="match status" value="1"/>
</dbReference>
<dbReference type="PANTHER" id="PTHR43479:SF11">
    <property type="entry name" value="ACREF_ENVCD OPERON REPRESSOR-RELATED"/>
    <property type="match status" value="1"/>
</dbReference>
<reference evidence="6 7" key="1">
    <citation type="submission" date="2017-06" db="EMBL/GenBank/DDBJ databases">
        <title>Draft Genome Sequence of Natranaerobius trueperi halophilic, alkalithermophilic bacteria from soda lakes.</title>
        <authorList>
            <person name="Zhao B."/>
        </authorList>
    </citation>
    <scope>NUCLEOTIDE SEQUENCE [LARGE SCALE GENOMIC DNA]</scope>
    <source>
        <strain evidence="6 7">DSM 18760</strain>
    </source>
</reference>
<dbReference type="RefSeq" id="WP_089023838.1">
    <property type="nucleotide sequence ID" value="NZ_NIQC01000017.1"/>
</dbReference>
<evidence type="ECO:0000256" key="3">
    <source>
        <dbReference type="ARBA" id="ARBA00023163"/>
    </source>
</evidence>
<evidence type="ECO:0000259" key="5">
    <source>
        <dbReference type="PROSITE" id="PS50977"/>
    </source>
</evidence>
<dbReference type="Proteomes" id="UP000214588">
    <property type="component" value="Unassembled WGS sequence"/>
</dbReference>
<keyword evidence="7" id="KW-1185">Reference proteome</keyword>
<dbReference type="InterPro" id="IPR036271">
    <property type="entry name" value="Tet_transcr_reg_TetR-rel_C_sf"/>
</dbReference>
<dbReference type="GO" id="GO:0045892">
    <property type="term" value="P:negative regulation of DNA-templated transcription"/>
    <property type="evidence" value="ECO:0007669"/>
    <property type="project" value="UniProtKB-ARBA"/>
</dbReference>
<dbReference type="InterPro" id="IPR001647">
    <property type="entry name" value="HTH_TetR"/>
</dbReference>
<dbReference type="InterPro" id="IPR009057">
    <property type="entry name" value="Homeodomain-like_sf"/>
</dbReference>
<keyword evidence="3" id="KW-0804">Transcription</keyword>
<proteinExistence type="predicted"/>
<dbReference type="AlphaFoldDB" id="A0A226BXK9"/>
<protein>
    <recommendedName>
        <fullName evidence="5">HTH tetR-type domain-containing protein</fullName>
    </recommendedName>
</protein>
<dbReference type="Gene3D" id="1.10.357.10">
    <property type="entry name" value="Tetracycline Repressor, domain 2"/>
    <property type="match status" value="1"/>
</dbReference>
<dbReference type="GO" id="GO:0003677">
    <property type="term" value="F:DNA binding"/>
    <property type="evidence" value="ECO:0007669"/>
    <property type="project" value="UniProtKB-UniRule"/>
</dbReference>
<organism evidence="6 7">
    <name type="scientific">Natranaerobius trueperi</name>
    <dbReference type="NCBI Taxonomy" id="759412"/>
    <lineage>
        <taxon>Bacteria</taxon>
        <taxon>Bacillati</taxon>
        <taxon>Bacillota</taxon>
        <taxon>Clostridia</taxon>
        <taxon>Natranaerobiales</taxon>
        <taxon>Natranaerobiaceae</taxon>
        <taxon>Natranaerobius</taxon>
    </lineage>
</organism>
<dbReference type="PRINTS" id="PR00455">
    <property type="entry name" value="HTHTETR"/>
</dbReference>
<dbReference type="SUPFAM" id="SSF48498">
    <property type="entry name" value="Tetracyclin repressor-like, C-terminal domain"/>
    <property type="match status" value="1"/>
</dbReference>
<comment type="caution">
    <text evidence="6">The sequence shown here is derived from an EMBL/GenBank/DDBJ whole genome shotgun (WGS) entry which is preliminary data.</text>
</comment>
<dbReference type="InterPro" id="IPR050624">
    <property type="entry name" value="HTH-type_Tx_Regulator"/>
</dbReference>
<dbReference type="Pfam" id="PF00440">
    <property type="entry name" value="TetR_N"/>
    <property type="match status" value="1"/>
</dbReference>
<feature type="DNA-binding region" description="H-T-H motif" evidence="4">
    <location>
        <begin position="23"/>
        <end position="42"/>
    </location>
</feature>
<dbReference type="EMBL" id="NIQC01000017">
    <property type="protein sequence ID" value="OWZ83512.1"/>
    <property type="molecule type" value="Genomic_DNA"/>
</dbReference>
<name>A0A226BXK9_9FIRM</name>
<evidence type="ECO:0000256" key="4">
    <source>
        <dbReference type="PROSITE-ProRule" id="PRU00335"/>
    </source>
</evidence>
<evidence type="ECO:0000313" key="6">
    <source>
        <dbReference type="EMBL" id="OWZ83512.1"/>
    </source>
</evidence>
<accession>A0A226BXK9</accession>
<dbReference type="PROSITE" id="PS50977">
    <property type="entry name" value="HTH_TETR_2"/>
    <property type="match status" value="1"/>
</dbReference>
<keyword evidence="1" id="KW-0805">Transcription regulation</keyword>
<sequence length="187" mass="21730">MKRNQILTGAAKVFSLKGYHSTKIQEIANEAGVGKGTVYEYFDSKENLFIEMIRIGTKKYQKIINDSLSQPLSIWEKLTLVLEREANFLWENQEIARLILNSESRIVIENELYDWLLEVRNSILEMYEAAFKEAIERGEIRPGNVKLYARMLKGWEIEVIGALILLENKKPEQEEINCLIQTLRHGI</sequence>
<evidence type="ECO:0000256" key="1">
    <source>
        <dbReference type="ARBA" id="ARBA00023015"/>
    </source>
</evidence>
<dbReference type="PANTHER" id="PTHR43479">
    <property type="entry name" value="ACREF/ENVCD OPERON REPRESSOR-RELATED"/>
    <property type="match status" value="1"/>
</dbReference>
<keyword evidence="2 4" id="KW-0238">DNA-binding</keyword>
<dbReference type="OrthoDB" id="9812993at2"/>
<dbReference type="SUPFAM" id="SSF46689">
    <property type="entry name" value="Homeodomain-like"/>
    <property type="match status" value="1"/>
</dbReference>
<evidence type="ECO:0000313" key="7">
    <source>
        <dbReference type="Proteomes" id="UP000214588"/>
    </source>
</evidence>
<evidence type="ECO:0000256" key="2">
    <source>
        <dbReference type="ARBA" id="ARBA00023125"/>
    </source>
</evidence>